<gene>
    <name evidence="4" type="ORF">CMQ_3782</name>
</gene>
<keyword evidence="2" id="KW-0663">Pyridoxal phosphate</keyword>
<evidence type="ECO:0000313" key="4">
    <source>
        <dbReference type="EMBL" id="EFX05713.1"/>
    </source>
</evidence>
<dbReference type="InParanoid" id="F0XAH1"/>
<evidence type="ECO:0000256" key="1">
    <source>
        <dbReference type="ARBA" id="ARBA00007441"/>
    </source>
</evidence>
<evidence type="ECO:0000256" key="2">
    <source>
        <dbReference type="ARBA" id="ARBA00022898"/>
    </source>
</evidence>
<dbReference type="Pfam" id="PF00155">
    <property type="entry name" value="Aminotran_1_2"/>
    <property type="match status" value="1"/>
</dbReference>
<dbReference type="GO" id="GO:0008483">
    <property type="term" value="F:transaminase activity"/>
    <property type="evidence" value="ECO:0007669"/>
    <property type="project" value="UniProtKB-KW"/>
</dbReference>
<dbReference type="PANTHER" id="PTHR43510">
    <property type="entry name" value="AMINOTRANSFERASE FUNCTION, HYPOTHETICAL (EUROFUNG)"/>
    <property type="match status" value="1"/>
</dbReference>
<dbReference type="InterPro" id="IPR004839">
    <property type="entry name" value="Aminotransferase_I/II_large"/>
</dbReference>
<dbReference type="RefSeq" id="XP_014175195.1">
    <property type="nucleotide sequence ID" value="XM_014319720.1"/>
</dbReference>
<dbReference type="PROSITE" id="PS00105">
    <property type="entry name" value="AA_TRANSFER_CLASS_1"/>
    <property type="match status" value="1"/>
</dbReference>
<dbReference type="Gene3D" id="3.90.1150.10">
    <property type="entry name" value="Aspartate Aminotransferase, domain 1"/>
    <property type="match status" value="1"/>
</dbReference>
<proteinExistence type="inferred from homology"/>
<dbReference type="Proteomes" id="UP000007796">
    <property type="component" value="Unassembled WGS sequence"/>
</dbReference>
<dbReference type="InterPro" id="IPR015422">
    <property type="entry name" value="PyrdxlP-dep_Trfase_small"/>
</dbReference>
<dbReference type="STRING" id="655863.F0XAH1"/>
<dbReference type="InterPro" id="IPR004838">
    <property type="entry name" value="NHTrfase_class1_PyrdxlP-BS"/>
</dbReference>
<dbReference type="eggNOG" id="KOG0257">
    <property type="taxonomic scope" value="Eukaryota"/>
</dbReference>
<dbReference type="SUPFAM" id="SSF53383">
    <property type="entry name" value="PLP-dependent transferases"/>
    <property type="match status" value="1"/>
</dbReference>
<protein>
    <submittedName>
        <fullName evidence="4">Aminotransferase, class i/classii</fullName>
    </submittedName>
</protein>
<name>F0XAH1_GROCL</name>
<dbReference type="GeneID" id="25976920"/>
<dbReference type="HOGENOM" id="CLU_017584_4_4_1"/>
<dbReference type="Gene3D" id="3.40.640.10">
    <property type="entry name" value="Type I PLP-dependent aspartate aminotransferase-like (Major domain)"/>
    <property type="match status" value="1"/>
</dbReference>
<feature type="domain" description="Aminotransferase class I/classII large" evidence="3">
    <location>
        <begin position="60"/>
        <end position="404"/>
    </location>
</feature>
<accession>F0XAH1</accession>
<evidence type="ECO:0000313" key="5">
    <source>
        <dbReference type="Proteomes" id="UP000007796"/>
    </source>
</evidence>
<keyword evidence="5" id="KW-1185">Reference proteome</keyword>
<dbReference type="InterPro" id="IPR015421">
    <property type="entry name" value="PyrdxlP-dep_Trfase_major"/>
</dbReference>
<keyword evidence="4" id="KW-0032">Aminotransferase</keyword>
<keyword evidence="4" id="KW-0808">Transferase</keyword>
<dbReference type="PRINTS" id="PR00753">
    <property type="entry name" value="ACCSYNTHASE"/>
</dbReference>
<dbReference type="CDD" id="cd00609">
    <property type="entry name" value="AAT_like"/>
    <property type="match status" value="1"/>
</dbReference>
<dbReference type="GO" id="GO:0030170">
    <property type="term" value="F:pyridoxal phosphate binding"/>
    <property type="evidence" value="ECO:0007669"/>
    <property type="project" value="InterPro"/>
</dbReference>
<dbReference type="EMBL" id="GL629735">
    <property type="protein sequence ID" value="EFX05713.1"/>
    <property type="molecule type" value="Genomic_DNA"/>
</dbReference>
<dbReference type="OrthoDB" id="7042322at2759"/>
<dbReference type="PANTHER" id="PTHR43510:SF1">
    <property type="entry name" value="AMINOTRANSFERASE FUNCTION, HYPOTHETICAL (EUROFUNG)"/>
    <property type="match status" value="1"/>
</dbReference>
<dbReference type="AlphaFoldDB" id="F0XAH1"/>
<dbReference type="InterPro" id="IPR015424">
    <property type="entry name" value="PyrdxlP-dep_Trfase"/>
</dbReference>
<organism evidence="5">
    <name type="scientific">Grosmannia clavigera (strain kw1407 / UAMH 11150)</name>
    <name type="common">Blue stain fungus</name>
    <name type="synonym">Graphiocladiella clavigera</name>
    <dbReference type="NCBI Taxonomy" id="655863"/>
    <lineage>
        <taxon>Eukaryota</taxon>
        <taxon>Fungi</taxon>
        <taxon>Dikarya</taxon>
        <taxon>Ascomycota</taxon>
        <taxon>Pezizomycotina</taxon>
        <taxon>Sordariomycetes</taxon>
        <taxon>Sordariomycetidae</taxon>
        <taxon>Ophiostomatales</taxon>
        <taxon>Ophiostomataceae</taxon>
        <taxon>Leptographium</taxon>
    </lineage>
</organism>
<reference evidence="4 5" key="1">
    <citation type="journal article" date="2011" name="Proc. Natl. Acad. Sci. U.S.A.">
        <title>Genome and transcriptome analyses of the mountain pine beetle-fungal symbiont Grosmannia clavigera, a lodgepole pine pathogen.</title>
        <authorList>
            <person name="DiGuistini S."/>
            <person name="Wang Y."/>
            <person name="Liao N.Y."/>
            <person name="Taylor G."/>
            <person name="Tanguay P."/>
            <person name="Feau N."/>
            <person name="Henrissat B."/>
            <person name="Chan S.K."/>
            <person name="Hesse-Orce U."/>
            <person name="Alamouti S.M."/>
            <person name="Tsui C.K.M."/>
            <person name="Docking R.T."/>
            <person name="Levasseur A."/>
            <person name="Haridas S."/>
            <person name="Robertson G."/>
            <person name="Birol I."/>
            <person name="Holt R.A."/>
            <person name="Marra M.A."/>
            <person name="Hamelin R.C."/>
            <person name="Hirst M."/>
            <person name="Jones S.J.M."/>
            <person name="Bohlmann J."/>
            <person name="Breuil C."/>
        </authorList>
    </citation>
    <scope>NUCLEOTIDE SEQUENCE [LARGE SCALE GENOMIC DNA]</scope>
    <source>
        <strain evidence="5">kw1407 / UAMH 11150</strain>
    </source>
</reference>
<evidence type="ECO:0000259" key="3">
    <source>
        <dbReference type="Pfam" id="PF00155"/>
    </source>
</evidence>
<comment type="similarity">
    <text evidence="1">Belongs to the class-I pyridoxal-phosphate-dependent aminotransferase family.</text>
</comment>
<sequence length="416" mass="44945">MVRIEPFEVEQWMDTYETTPGVINISETCAASVSIEDLVRLAETEASASVESPLSSLAATKMTYGAIRGSELLRQRVAAVLDSGKDADVPPLPSDGVVITQGAIAANHLLFYALISPGDHVICVYPTYQQLYGVPTSLGADITPWKLKAENGYVPDPDELDGLVQPNTKMIVINNPNNPLGVPIPRPVLEQIVAIVRARDIIILSDEVYLPLWHDEESTTTTTTTTTAPPSILTLGYDQTVATGSMSKAFALAGLRIGWVASRNRAIMQAVLAARDYTTISVSQLDDGVARFALSNAVRIPLLQRNIRLAQTNVRLLAAFVARWQAKNGVCSWQRPTAGTTAFVQFVQDGQPVNDDRFCIDVLEATKVLLVPGSRCFGGGLDFRGYVRIGYACETAVLAEGLARLDGYLTAHLSAK</sequence>